<name>A0A830B9L8_9LAMI</name>
<dbReference type="EC" id="2.8.2.-" evidence="3"/>
<dbReference type="PANTHER" id="PTHR11783">
    <property type="entry name" value="SULFOTRANSFERASE SULT"/>
    <property type="match status" value="1"/>
</dbReference>
<feature type="domain" description="Sulfotransferase" evidence="4">
    <location>
        <begin position="54"/>
        <end position="313"/>
    </location>
</feature>
<dbReference type="SUPFAM" id="SSF52540">
    <property type="entry name" value="P-loop containing nucleoside triphosphate hydrolases"/>
    <property type="match status" value="1"/>
</dbReference>
<proteinExistence type="inferred from homology"/>
<keyword evidence="2 3" id="KW-0808">Transferase</keyword>
<sequence length="318" mass="36259">MEQDHDDGPNFLTLDQQTNWDGLPLVKYDGFWLPLCLFRSILSAQTHFKAKSGDLILTSFPKSGTTWLKALVVSIAGRYAVTGAQSPLLTCNPHALVPFFEYENADYFQHLPSRRIISTHISYKTLPESIREESECKIIYICRNPLDTFVSYRHFSLDNEFGQGEDDAGPLPLGLDEAFDMFCRGIYSFGPSWDHVLGYWNAHLANPEKVLFLKYEDLKEDVEFSYVKKIAGFMGCPFSEEEKKRGVIEEIARLCSFESLKNLEVNKTGSFQGAAKNSSFFRKGEVGDWRNHLSDVMAERFKKIMESKFEGSGLMFTI</sequence>
<protein>
    <recommendedName>
        <fullName evidence="3">Sulfotransferase</fullName>
        <ecNumber evidence="3">2.8.2.-</ecNumber>
    </recommendedName>
</protein>
<evidence type="ECO:0000256" key="1">
    <source>
        <dbReference type="ARBA" id="ARBA00005771"/>
    </source>
</evidence>
<dbReference type="OrthoDB" id="205623at2759"/>
<evidence type="ECO:0000256" key="3">
    <source>
        <dbReference type="RuleBase" id="RU361155"/>
    </source>
</evidence>
<dbReference type="AlphaFoldDB" id="A0A830B9L8"/>
<dbReference type="GO" id="GO:0008146">
    <property type="term" value="F:sulfotransferase activity"/>
    <property type="evidence" value="ECO:0007669"/>
    <property type="project" value="InterPro"/>
</dbReference>
<evidence type="ECO:0000313" key="6">
    <source>
        <dbReference type="Proteomes" id="UP000653305"/>
    </source>
</evidence>
<reference evidence="5" key="1">
    <citation type="submission" date="2020-07" db="EMBL/GenBank/DDBJ databases">
        <title>Ethylene signaling mediates host invasion by parasitic plants.</title>
        <authorList>
            <person name="Yoshida S."/>
        </authorList>
    </citation>
    <scope>NUCLEOTIDE SEQUENCE</scope>
    <source>
        <strain evidence="5">Okayama</strain>
    </source>
</reference>
<accession>A0A830B9L8</accession>
<dbReference type="InterPro" id="IPR027417">
    <property type="entry name" value="P-loop_NTPase"/>
</dbReference>
<comment type="caution">
    <text evidence="5">The sequence shown here is derived from an EMBL/GenBank/DDBJ whole genome shotgun (WGS) entry which is preliminary data.</text>
</comment>
<keyword evidence="6" id="KW-1185">Reference proteome</keyword>
<comment type="similarity">
    <text evidence="1 3">Belongs to the sulfotransferase 1 family.</text>
</comment>
<evidence type="ECO:0000259" key="4">
    <source>
        <dbReference type="Pfam" id="PF00685"/>
    </source>
</evidence>
<dbReference type="InterPro" id="IPR000863">
    <property type="entry name" value="Sulfotransferase_dom"/>
</dbReference>
<dbReference type="EMBL" id="BMAC01000030">
    <property type="protein sequence ID" value="GFP81454.1"/>
    <property type="molecule type" value="Genomic_DNA"/>
</dbReference>
<dbReference type="Gene3D" id="3.40.50.300">
    <property type="entry name" value="P-loop containing nucleotide triphosphate hydrolases"/>
    <property type="match status" value="1"/>
</dbReference>
<gene>
    <name evidence="5" type="ORF">PHJA_000288700</name>
</gene>
<organism evidence="5 6">
    <name type="scientific">Phtheirospermum japonicum</name>
    <dbReference type="NCBI Taxonomy" id="374723"/>
    <lineage>
        <taxon>Eukaryota</taxon>
        <taxon>Viridiplantae</taxon>
        <taxon>Streptophyta</taxon>
        <taxon>Embryophyta</taxon>
        <taxon>Tracheophyta</taxon>
        <taxon>Spermatophyta</taxon>
        <taxon>Magnoliopsida</taxon>
        <taxon>eudicotyledons</taxon>
        <taxon>Gunneridae</taxon>
        <taxon>Pentapetalae</taxon>
        <taxon>asterids</taxon>
        <taxon>lamiids</taxon>
        <taxon>Lamiales</taxon>
        <taxon>Orobanchaceae</taxon>
        <taxon>Orobanchaceae incertae sedis</taxon>
        <taxon>Phtheirospermum</taxon>
    </lineage>
</organism>
<evidence type="ECO:0000256" key="2">
    <source>
        <dbReference type="ARBA" id="ARBA00022679"/>
    </source>
</evidence>
<dbReference type="Pfam" id="PF00685">
    <property type="entry name" value="Sulfotransfer_1"/>
    <property type="match status" value="1"/>
</dbReference>
<evidence type="ECO:0000313" key="5">
    <source>
        <dbReference type="EMBL" id="GFP81454.1"/>
    </source>
</evidence>
<dbReference type="Proteomes" id="UP000653305">
    <property type="component" value="Unassembled WGS sequence"/>
</dbReference>